<reference evidence="5" key="1">
    <citation type="journal article" date="2014" name="Science">
        <title>The coffee genome provides insight into the convergent evolution of caffeine biosynthesis.</title>
        <authorList>
            <person name="Denoeud F."/>
            <person name="Carretero-Paulet L."/>
            <person name="Dereeper A."/>
            <person name="Droc G."/>
            <person name="Guyot R."/>
            <person name="Pietrella M."/>
            <person name="Zheng C."/>
            <person name="Alberti A."/>
            <person name="Anthony F."/>
            <person name="Aprea G."/>
            <person name="Aury J.M."/>
            <person name="Bento P."/>
            <person name="Bernard M."/>
            <person name="Bocs S."/>
            <person name="Campa C."/>
            <person name="Cenci A."/>
            <person name="Combes M.C."/>
            <person name="Crouzillat D."/>
            <person name="Da Silva C."/>
            <person name="Daddiego L."/>
            <person name="De Bellis F."/>
            <person name="Dussert S."/>
            <person name="Garsmeur O."/>
            <person name="Gayraud T."/>
            <person name="Guignon V."/>
            <person name="Jahn K."/>
            <person name="Jamilloux V."/>
            <person name="Joet T."/>
            <person name="Labadie K."/>
            <person name="Lan T."/>
            <person name="Leclercq J."/>
            <person name="Lepelley M."/>
            <person name="Leroy T."/>
            <person name="Li L.T."/>
            <person name="Librado P."/>
            <person name="Lopez L."/>
            <person name="Munoz A."/>
            <person name="Noel B."/>
            <person name="Pallavicini A."/>
            <person name="Perrotta G."/>
            <person name="Poncet V."/>
            <person name="Pot D."/>
            <person name="Priyono X."/>
            <person name="Rigoreau M."/>
            <person name="Rouard M."/>
            <person name="Rozas J."/>
            <person name="Tranchant-Dubreuil C."/>
            <person name="VanBuren R."/>
            <person name="Zhang Q."/>
            <person name="Andrade A.C."/>
            <person name="Argout X."/>
            <person name="Bertrand B."/>
            <person name="de Kochko A."/>
            <person name="Graziosi G."/>
            <person name="Henry R.J."/>
            <person name="Jayarama X."/>
            <person name="Ming R."/>
            <person name="Nagai C."/>
            <person name="Rounsley S."/>
            <person name="Sankoff D."/>
            <person name="Giuliano G."/>
            <person name="Albert V.A."/>
            <person name="Wincker P."/>
            <person name="Lashermes P."/>
        </authorList>
    </citation>
    <scope>NUCLEOTIDE SEQUENCE [LARGE SCALE GENOMIC DNA]</scope>
    <source>
        <strain evidence="5">cv. DH200-94</strain>
    </source>
</reference>
<dbReference type="InterPro" id="IPR002885">
    <property type="entry name" value="PPR_rpt"/>
</dbReference>
<evidence type="ECO:0000313" key="4">
    <source>
        <dbReference type="EMBL" id="CDP04857.1"/>
    </source>
</evidence>
<protein>
    <recommendedName>
        <fullName evidence="6">Pentacotripeptide-repeat region of PRORP domain-containing protein</fullName>
    </recommendedName>
</protein>
<dbReference type="NCBIfam" id="TIGR00756">
    <property type="entry name" value="PPR"/>
    <property type="match status" value="6"/>
</dbReference>
<evidence type="ECO:0008006" key="6">
    <source>
        <dbReference type="Google" id="ProtNLM"/>
    </source>
</evidence>
<dbReference type="OrthoDB" id="767661at2759"/>
<dbReference type="PANTHER" id="PTHR46128">
    <property type="entry name" value="MITOCHONDRIAL GROUP I INTRON SPLICING FACTOR CCM1"/>
    <property type="match status" value="1"/>
</dbReference>
<dbReference type="STRING" id="49390.A0A068U996"/>
<sequence>MNIRWPRLLTPTQLSQIIKSQKNPLKALQIFREAKCRYPGYRHNGPVYNTIISILGNSGRIAEMKEVICQMRDDSCECRDSVFAGAIRTYSKAGLLGEAIALFRSLPQFNCVNWTESFNTLLEIMVKESKLETAHLLFVENFSSWEVKSRTQSLNLLINALCQLNRSDLALNVFQEMYYQCCNPDRETYRILMRGLCQDGRLNEATHLLYSMFWRISQRGSSRDVAIYRILLDTLCDNGEVEEAVNILGKVLRKGLKAPKRYHKHLDLSECYSGGRADITSMKVLINEALIRGGVPNTDGYITMANDLYSEGKINGGDKVLSEMQDRGFRPSSLVFEAKVAALCRDGRFDDAVAVLEREMVEKNCVPSVKLYNAVIKGLSEGRKSTFAIRYLERMSRQIGCGPDHETYTLLVDGLCNDGKYVEASNIVEEMSNNSFRPRNETYNKLIQGLCLTGSSYNAIMWLEELISEAKIPELSTWNSLVSSVCSESVCTQTFSDTLKLLVDSS</sequence>
<dbReference type="OMA" id="VIWLEEM"/>
<gene>
    <name evidence="4" type="ORF">GSCOC_T00019617001</name>
</gene>
<keyword evidence="5" id="KW-1185">Reference proteome</keyword>
<dbReference type="Pfam" id="PF13812">
    <property type="entry name" value="PPR_3"/>
    <property type="match status" value="1"/>
</dbReference>
<evidence type="ECO:0000256" key="3">
    <source>
        <dbReference type="PROSITE-ProRule" id="PRU00708"/>
    </source>
</evidence>
<proteinExistence type="inferred from homology"/>
<dbReference type="InterPro" id="IPR050872">
    <property type="entry name" value="PPR_P_subfamily"/>
</dbReference>
<feature type="repeat" description="PPR" evidence="3">
    <location>
        <begin position="150"/>
        <end position="184"/>
    </location>
</feature>
<feature type="repeat" description="PPR" evidence="3">
    <location>
        <begin position="404"/>
        <end position="438"/>
    </location>
</feature>
<dbReference type="InterPro" id="IPR011990">
    <property type="entry name" value="TPR-like_helical_dom_sf"/>
</dbReference>
<dbReference type="PROSITE" id="PS51375">
    <property type="entry name" value="PPR"/>
    <property type="match status" value="7"/>
</dbReference>
<evidence type="ECO:0000256" key="2">
    <source>
        <dbReference type="ARBA" id="ARBA00022737"/>
    </source>
</evidence>
<dbReference type="Gene3D" id="1.25.40.10">
    <property type="entry name" value="Tetratricopeptide repeat domain"/>
    <property type="match status" value="4"/>
</dbReference>
<keyword evidence="2" id="KW-0677">Repeat</keyword>
<evidence type="ECO:0000313" key="5">
    <source>
        <dbReference type="Proteomes" id="UP000295252"/>
    </source>
</evidence>
<dbReference type="FunCoup" id="A0A068U996">
    <property type="interactions" value="770"/>
</dbReference>
<dbReference type="PhylomeDB" id="A0A068U996"/>
<dbReference type="PANTHER" id="PTHR46128:SF233">
    <property type="entry name" value="PENTACOTRIPEPTIDE-REPEAT REGION OF PRORP DOMAIN-CONTAINING PROTEIN"/>
    <property type="match status" value="1"/>
</dbReference>
<feature type="repeat" description="PPR" evidence="3">
    <location>
        <begin position="224"/>
        <end position="258"/>
    </location>
</feature>
<dbReference type="EMBL" id="HG739098">
    <property type="protein sequence ID" value="CDP04857.1"/>
    <property type="molecule type" value="Genomic_DNA"/>
</dbReference>
<feature type="repeat" description="PPR" evidence="3">
    <location>
        <begin position="332"/>
        <end position="367"/>
    </location>
</feature>
<name>A0A068U996_COFCA</name>
<dbReference type="Gramene" id="CDP04857">
    <property type="protein sequence ID" value="CDP04857"/>
    <property type="gene ID" value="GSCOC_T00019617001"/>
</dbReference>
<accession>A0A068U996</accession>
<comment type="similarity">
    <text evidence="1">Belongs to the PPR family. P subfamily.</text>
</comment>
<organism evidence="4 5">
    <name type="scientific">Coffea canephora</name>
    <name type="common">Robusta coffee</name>
    <dbReference type="NCBI Taxonomy" id="49390"/>
    <lineage>
        <taxon>Eukaryota</taxon>
        <taxon>Viridiplantae</taxon>
        <taxon>Streptophyta</taxon>
        <taxon>Embryophyta</taxon>
        <taxon>Tracheophyta</taxon>
        <taxon>Spermatophyta</taxon>
        <taxon>Magnoliopsida</taxon>
        <taxon>eudicotyledons</taxon>
        <taxon>Gunneridae</taxon>
        <taxon>Pentapetalae</taxon>
        <taxon>asterids</taxon>
        <taxon>lamiids</taxon>
        <taxon>Gentianales</taxon>
        <taxon>Rubiaceae</taxon>
        <taxon>Ixoroideae</taxon>
        <taxon>Gardenieae complex</taxon>
        <taxon>Bertiereae - Coffeeae clade</taxon>
        <taxon>Coffeeae</taxon>
        <taxon>Coffea</taxon>
    </lineage>
</organism>
<feature type="repeat" description="PPR" evidence="3">
    <location>
        <begin position="297"/>
        <end position="331"/>
    </location>
</feature>
<feature type="repeat" description="PPR" evidence="3">
    <location>
        <begin position="185"/>
        <end position="215"/>
    </location>
</feature>
<dbReference type="Pfam" id="PF13041">
    <property type="entry name" value="PPR_2"/>
    <property type="match status" value="2"/>
</dbReference>
<dbReference type="InParanoid" id="A0A068U996"/>
<dbReference type="AlphaFoldDB" id="A0A068U996"/>
<dbReference type="Pfam" id="PF01535">
    <property type="entry name" value="PPR"/>
    <property type="match status" value="3"/>
</dbReference>
<dbReference type="Proteomes" id="UP000295252">
    <property type="component" value="Chromosome III"/>
</dbReference>
<evidence type="ECO:0000256" key="1">
    <source>
        <dbReference type="ARBA" id="ARBA00007626"/>
    </source>
</evidence>
<feature type="repeat" description="PPR" evidence="3">
    <location>
        <begin position="44"/>
        <end position="78"/>
    </location>
</feature>